<dbReference type="GO" id="GO:0043495">
    <property type="term" value="F:protein-membrane adaptor activity"/>
    <property type="evidence" value="ECO:0007669"/>
    <property type="project" value="TreeGrafter"/>
</dbReference>
<gene>
    <name evidence="9" type="ORF">BIW11_09955</name>
</gene>
<evidence type="ECO:0000256" key="5">
    <source>
        <dbReference type="ARBA" id="ARBA00023136"/>
    </source>
</evidence>
<dbReference type="GO" id="GO:0034993">
    <property type="term" value="C:meiotic nuclear membrane microtubule tethering complex"/>
    <property type="evidence" value="ECO:0007669"/>
    <property type="project" value="TreeGrafter"/>
</dbReference>
<evidence type="ECO:0000256" key="3">
    <source>
        <dbReference type="ARBA" id="ARBA00022989"/>
    </source>
</evidence>
<protein>
    <submittedName>
        <fullName evidence="9">SUN domain-containing protein 1-like</fullName>
    </submittedName>
</protein>
<sequence length="431" mass="47465">MRSSIISLPFLSLYLVHAWLFTFDVLLLSRRRARTPVAVGTLCILLGTLLYVIVTCGNLSRLEVKMPDLYLSDLGLSGRKSAGDQPASLWSSQTENFGAGSWGPGGDQGHLAGQVNQNGRQATEDIPKQIKLSEVAPSNLDSQAESSPSQTTDRSAERWQPEAEQSIPKSQNSAEESRDADMIFSGLSARAMSPCVQCPDNRDWFLEQLAHLSRRVDHLHAQVAKCACSALKFAQAESDLDAAIHRALKLYDADKTGMADYALESAGGSVLSTRCTETHDTSMGRYYMFGFIPLFWQRPSPRWAIQPTLAVGQCWPFKGSVGYLVLRLSRRVKVEAFALEHIPASLAPTGNIDSAPNHFQVFGLENEDDTDGTLLGNYSYSTAGEPLQHFKAQETAGDQTFDTVELKILSNHGNIHYTCLYRFRVHGKPAH</sequence>
<dbReference type="InterPro" id="IPR045119">
    <property type="entry name" value="SUN1-5"/>
</dbReference>
<feature type="domain" description="SUN" evidence="8">
    <location>
        <begin position="267"/>
        <end position="430"/>
    </location>
</feature>
<name>A0A1V9XHU3_9ACAR</name>
<evidence type="ECO:0000256" key="1">
    <source>
        <dbReference type="ARBA" id="ARBA00004370"/>
    </source>
</evidence>
<dbReference type="STRING" id="418985.A0A1V9XHU3"/>
<evidence type="ECO:0000259" key="8">
    <source>
        <dbReference type="PROSITE" id="PS51469"/>
    </source>
</evidence>
<dbReference type="PANTHER" id="PTHR12911">
    <property type="entry name" value="SAD1/UNC-84-LIKE PROTEIN-RELATED"/>
    <property type="match status" value="1"/>
</dbReference>
<keyword evidence="3 7" id="KW-1133">Transmembrane helix</keyword>
<dbReference type="Gene3D" id="2.60.120.260">
    <property type="entry name" value="Galactose-binding domain-like"/>
    <property type="match status" value="1"/>
</dbReference>
<dbReference type="Pfam" id="PF07738">
    <property type="entry name" value="Sad1_UNC"/>
    <property type="match status" value="1"/>
</dbReference>
<feature type="transmembrane region" description="Helical" evidence="7">
    <location>
        <begin position="35"/>
        <end position="54"/>
    </location>
</feature>
<dbReference type="OrthoDB" id="342281at2759"/>
<reference evidence="9 10" key="1">
    <citation type="journal article" date="2017" name="Gigascience">
        <title>Draft genome of the honey bee ectoparasitic mite, Tropilaelaps mercedesae, is shaped by the parasitic life history.</title>
        <authorList>
            <person name="Dong X."/>
            <person name="Armstrong S.D."/>
            <person name="Xia D."/>
            <person name="Makepeace B.L."/>
            <person name="Darby A.C."/>
            <person name="Kadowaki T."/>
        </authorList>
    </citation>
    <scope>NUCLEOTIDE SEQUENCE [LARGE SCALE GENOMIC DNA]</scope>
    <source>
        <strain evidence="9">Wuxi-XJTLU</strain>
    </source>
</reference>
<feature type="region of interest" description="Disordered" evidence="6">
    <location>
        <begin position="100"/>
        <end position="122"/>
    </location>
</feature>
<feature type="transmembrane region" description="Helical" evidence="7">
    <location>
        <begin position="6"/>
        <end position="28"/>
    </location>
</feature>
<keyword evidence="10" id="KW-1185">Reference proteome</keyword>
<organism evidence="9 10">
    <name type="scientific">Tropilaelaps mercedesae</name>
    <dbReference type="NCBI Taxonomy" id="418985"/>
    <lineage>
        <taxon>Eukaryota</taxon>
        <taxon>Metazoa</taxon>
        <taxon>Ecdysozoa</taxon>
        <taxon>Arthropoda</taxon>
        <taxon>Chelicerata</taxon>
        <taxon>Arachnida</taxon>
        <taxon>Acari</taxon>
        <taxon>Parasitiformes</taxon>
        <taxon>Mesostigmata</taxon>
        <taxon>Gamasina</taxon>
        <taxon>Dermanyssoidea</taxon>
        <taxon>Laelapidae</taxon>
        <taxon>Tropilaelaps</taxon>
    </lineage>
</organism>
<evidence type="ECO:0000256" key="7">
    <source>
        <dbReference type="SAM" id="Phobius"/>
    </source>
</evidence>
<keyword evidence="2 7" id="KW-0812">Transmembrane</keyword>
<proteinExistence type="predicted"/>
<dbReference type="InterPro" id="IPR012919">
    <property type="entry name" value="SUN_dom"/>
</dbReference>
<feature type="compositionally biased region" description="Polar residues" evidence="6">
    <location>
        <begin position="139"/>
        <end position="153"/>
    </location>
</feature>
<dbReference type="EMBL" id="MNPL01010490">
    <property type="protein sequence ID" value="OQR73100.1"/>
    <property type="molecule type" value="Genomic_DNA"/>
</dbReference>
<dbReference type="FunFam" id="2.60.120.260:FF:000009">
    <property type="entry name" value="SUN domain-containing protein 1 isoform X1"/>
    <property type="match status" value="1"/>
</dbReference>
<dbReference type="PANTHER" id="PTHR12911:SF8">
    <property type="entry name" value="KLAROID PROTEIN-RELATED"/>
    <property type="match status" value="1"/>
</dbReference>
<keyword evidence="5 7" id="KW-0472">Membrane</keyword>
<evidence type="ECO:0000313" key="9">
    <source>
        <dbReference type="EMBL" id="OQR73100.1"/>
    </source>
</evidence>
<dbReference type="Proteomes" id="UP000192247">
    <property type="component" value="Unassembled WGS sequence"/>
</dbReference>
<evidence type="ECO:0000313" key="10">
    <source>
        <dbReference type="Proteomes" id="UP000192247"/>
    </source>
</evidence>
<evidence type="ECO:0000256" key="2">
    <source>
        <dbReference type="ARBA" id="ARBA00022692"/>
    </source>
</evidence>
<accession>A0A1V9XHU3</accession>
<evidence type="ECO:0000256" key="4">
    <source>
        <dbReference type="ARBA" id="ARBA00023054"/>
    </source>
</evidence>
<evidence type="ECO:0000256" key="6">
    <source>
        <dbReference type="SAM" id="MobiDB-lite"/>
    </source>
</evidence>
<feature type="region of interest" description="Disordered" evidence="6">
    <location>
        <begin position="134"/>
        <end position="178"/>
    </location>
</feature>
<dbReference type="AlphaFoldDB" id="A0A1V9XHU3"/>
<comment type="subcellular location">
    <subcellularLocation>
        <location evidence="1">Membrane</location>
    </subcellularLocation>
</comment>
<comment type="caution">
    <text evidence="9">The sequence shown here is derived from an EMBL/GenBank/DDBJ whole genome shotgun (WGS) entry which is preliminary data.</text>
</comment>
<dbReference type="PROSITE" id="PS51469">
    <property type="entry name" value="SUN"/>
    <property type="match status" value="1"/>
</dbReference>
<dbReference type="InParanoid" id="A0A1V9XHU3"/>
<keyword evidence="4" id="KW-0175">Coiled coil</keyword>